<proteinExistence type="predicted"/>
<organism evidence="1 2">
    <name type="scientific">Paenimyroides marinum</name>
    <dbReference type="NCBI Taxonomy" id="1159016"/>
    <lineage>
        <taxon>Bacteria</taxon>
        <taxon>Pseudomonadati</taxon>
        <taxon>Bacteroidota</taxon>
        <taxon>Flavobacteriia</taxon>
        <taxon>Flavobacteriales</taxon>
        <taxon>Flavobacteriaceae</taxon>
        <taxon>Paenimyroides</taxon>
    </lineage>
</organism>
<evidence type="ECO:0000313" key="1">
    <source>
        <dbReference type="EMBL" id="SEH80477.1"/>
    </source>
</evidence>
<dbReference type="STRING" id="1159016.SAMN02927937_01522"/>
<evidence type="ECO:0000313" key="2">
    <source>
        <dbReference type="Proteomes" id="UP000199634"/>
    </source>
</evidence>
<protein>
    <submittedName>
        <fullName evidence="1">Uncharacterized protein</fullName>
    </submittedName>
</protein>
<dbReference type="AlphaFoldDB" id="A0A1H6L3L1"/>
<gene>
    <name evidence="1" type="ORF">SAMN02927937_01522</name>
</gene>
<dbReference type="Proteomes" id="UP000199634">
    <property type="component" value="Unassembled WGS sequence"/>
</dbReference>
<keyword evidence="2" id="KW-1185">Reference proteome</keyword>
<dbReference type="EMBL" id="FNXE01000019">
    <property type="protein sequence ID" value="SEH80477.1"/>
    <property type="molecule type" value="Genomic_DNA"/>
</dbReference>
<accession>A0A1H6L3L1</accession>
<name>A0A1H6L3L1_9FLAO</name>
<sequence>MGEIIFMTTRNCFILLFWLGNFFTAQSQLFLMYDGLKPNDNYFDLPKYSLEYNQKIKEKLYEGLEEDFHIRMLVRPSFDAEYIFQVDRDIKNYEAESFVVRFQKAKSSLWYAEENYKKVNVKKYQAQINKEDAELLTKAFGKVAQTTRYERNDLLMFDGTNYLLSTFVSGIGEISGNVQSPDGGEIKELIDVVENLIKQTVSKKEIKLSEESKNILTHIIKQIEKNPTSADYELMSRIVKVIENNKEGYCSKLTESNKLHVEDALQVIQDPKQFAYYHFDKSTLKSFIEGIEEEFIEFNTFNEDEKAEMLKNGREIEKEENIENSIFKLILKEFD</sequence>
<reference evidence="1 2" key="1">
    <citation type="submission" date="2016-10" db="EMBL/GenBank/DDBJ databases">
        <authorList>
            <person name="de Groot N.N."/>
        </authorList>
    </citation>
    <scope>NUCLEOTIDE SEQUENCE [LARGE SCALE GENOMIC DNA]</scope>
    <source>
        <strain evidence="1 2">CGMCC 1.10825</strain>
    </source>
</reference>